<dbReference type="EMBL" id="JAAMPC010000002">
    <property type="protein sequence ID" value="KAG2328052.1"/>
    <property type="molecule type" value="Genomic_DNA"/>
</dbReference>
<organism evidence="1 2">
    <name type="scientific">Brassica carinata</name>
    <name type="common">Ethiopian mustard</name>
    <name type="synonym">Abyssinian cabbage</name>
    <dbReference type="NCBI Taxonomy" id="52824"/>
    <lineage>
        <taxon>Eukaryota</taxon>
        <taxon>Viridiplantae</taxon>
        <taxon>Streptophyta</taxon>
        <taxon>Embryophyta</taxon>
        <taxon>Tracheophyta</taxon>
        <taxon>Spermatophyta</taxon>
        <taxon>Magnoliopsida</taxon>
        <taxon>eudicotyledons</taxon>
        <taxon>Gunneridae</taxon>
        <taxon>Pentapetalae</taxon>
        <taxon>rosids</taxon>
        <taxon>malvids</taxon>
        <taxon>Brassicales</taxon>
        <taxon>Brassicaceae</taxon>
        <taxon>Brassiceae</taxon>
        <taxon>Brassica</taxon>
    </lineage>
</organism>
<keyword evidence="2" id="KW-1185">Reference proteome</keyword>
<dbReference type="Proteomes" id="UP000886595">
    <property type="component" value="Unassembled WGS sequence"/>
</dbReference>
<reference evidence="1 2" key="1">
    <citation type="submission" date="2020-02" db="EMBL/GenBank/DDBJ databases">
        <authorList>
            <person name="Ma Q."/>
            <person name="Huang Y."/>
            <person name="Song X."/>
            <person name="Pei D."/>
        </authorList>
    </citation>
    <scope>NUCLEOTIDE SEQUENCE [LARGE SCALE GENOMIC DNA]</scope>
    <source>
        <strain evidence="1">Sxm20200214</strain>
        <tissue evidence="1">Leaf</tissue>
    </source>
</reference>
<proteinExistence type="predicted"/>
<evidence type="ECO:0000313" key="1">
    <source>
        <dbReference type="EMBL" id="KAG2328052.1"/>
    </source>
</evidence>
<dbReference type="AlphaFoldDB" id="A0A8X7WEY6"/>
<dbReference type="OrthoDB" id="432719at2759"/>
<gene>
    <name evidence="1" type="ORF">Bca52824_010780</name>
</gene>
<name>A0A8X7WEY6_BRACI</name>
<accession>A0A8X7WEY6</accession>
<evidence type="ECO:0000313" key="2">
    <source>
        <dbReference type="Proteomes" id="UP000886595"/>
    </source>
</evidence>
<protein>
    <submittedName>
        <fullName evidence="1">Uncharacterized protein</fullName>
    </submittedName>
</protein>
<comment type="caution">
    <text evidence="1">The sequence shown here is derived from an EMBL/GenBank/DDBJ whole genome shotgun (WGS) entry which is preliminary data.</text>
</comment>
<sequence length="89" mass="10295">MGVAEDVKKWTEMVRKKEELLVKSWNRVAFAWTLVALCWGPEFPDGLQQEEGAQGELQEQAHSHQRLSYSGHWFSRYTQANHLQSSSSM</sequence>